<protein>
    <submittedName>
        <fullName evidence="1">Uncharacterized protein</fullName>
    </submittedName>
</protein>
<reference evidence="1" key="1">
    <citation type="submission" date="2021-01" db="EMBL/GenBank/DDBJ databases">
        <authorList>
            <consortium name="Aspergillus chevalieri M1 genome sequencing consortium"/>
            <person name="Kazuki M."/>
            <person name="Futagami T."/>
        </authorList>
    </citation>
    <scope>NUCLEOTIDE SEQUENCE</scope>
    <source>
        <strain evidence="1">M1</strain>
    </source>
</reference>
<proteinExistence type="predicted"/>
<dbReference type="Proteomes" id="UP000637239">
    <property type="component" value="Chromosome 1"/>
</dbReference>
<dbReference type="KEGG" id="ache:ACHE_11330A"/>
<organism evidence="1 2">
    <name type="scientific">Aspergillus chevalieri</name>
    <name type="common">Eurotium chevalieri</name>
    <dbReference type="NCBI Taxonomy" id="182096"/>
    <lineage>
        <taxon>Eukaryota</taxon>
        <taxon>Fungi</taxon>
        <taxon>Dikarya</taxon>
        <taxon>Ascomycota</taxon>
        <taxon>Pezizomycotina</taxon>
        <taxon>Eurotiomycetes</taxon>
        <taxon>Eurotiomycetidae</taxon>
        <taxon>Eurotiales</taxon>
        <taxon>Aspergillaceae</taxon>
        <taxon>Aspergillus</taxon>
        <taxon>Aspergillus subgen. Aspergillus</taxon>
    </lineage>
</organism>
<dbReference type="AlphaFoldDB" id="A0A7R7ZJ33"/>
<accession>A0A7R7ZJ33</accession>
<dbReference type="EMBL" id="AP024416">
    <property type="protein sequence ID" value="BCR83928.1"/>
    <property type="molecule type" value="Genomic_DNA"/>
</dbReference>
<evidence type="ECO:0000313" key="1">
    <source>
        <dbReference type="EMBL" id="BCR83928.1"/>
    </source>
</evidence>
<evidence type="ECO:0000313" key="2">
    <source>
        <dbReference type="Proteomes" id="UP000637239"/>
    </source>
</evidence>
<name>A0A7R7ZJ33_ASPCH</name>
<reference evidence="1" key="2">
    <citation type="submission" date="2021-02" db="EMBL/GenBank/DDBJ databases">
        <title>Aspergillus chevalieri M1 genome sequence.</title>
        <authorList>
            <person name="Kadooka C."/>
            <person name="Mori K."/>
            <person name="Futagami T."/>
        </authorList>
    </citation>
    <scope>NUCLEOTIDE SEQUENCE</scope>
    <source>
        <strain evidence="1">M1</strain>
    </source>
</reference>
<keyword evidence="2" id="KW-1185">Reference proteome</keyword>
<dbReference type="GeneID" id="66978287"/>
<dbReference type="RefSeq" id="XP_043132450.1">
    <property type="nucleotide sequence ID" value="XM_043275888.1"/>
</dbReference>
<gene>
    <name evidence="1" type="ORF">ACHE_11330A</name>
</gene>
<sequence length="92" mass="10277">MSDLEKYGVTSAKGFLDFANWLVEDWIPTETTKGRHLLHHLHLLLRPRAGAFGFPPDPIHPDSVGKPLTPLSEWVVQFAQDVGAHLNKPSLI</sequence>